<reference evidence="1 2" key="2">
    <citation type="journal article" date="2022" name="Mol. Ecol. Resour.">
        <title>The genomes of chicory, endive, great burdock and yacon provide insights into Asteraceae paleo-polyploidization history and plant inulin production.</title>
        <authorList>
            <person name="Fan W."/>
            <person name="Wang S."/>
            <person name="Wang H."/>
            <person name="Wang A."/>
            <person name="Jiang F."/>
            <person name="Liu H."/>
            <person name="Zhao H."/>
            <person name="Xu D."/>
            <person name="Zhang Y."/>
        </authorList>
    </citation>
    <scope>NUCLEOTIDE SEQUENCE [LARGE SCALE GENOMIC DNA]</scope>
    <source>
        <strain evidence="2">cv. Niubang</strain>
    </source>
</reference>
<reference evidence="2" key="1">
    <citation type="journal article" date="2022" name="Mol. Ecol. Resour.">
        <title>The genomes of chicory, endive, great burdock and yacon provide insights into Asteraceae palaeo-polyploidization history and plant inulin production.</title>
        <authorList>
            <person name="Fan W."/>
            <person name="Wang S."/>
            <person name="Wang H."/>
            <person name="Wang A."/>
            <person name="Jiang F."/>
            <person name="Liu H."/>
            <person name="Zhao H."/>
            <person name="Xu D."/>
            <person name="Zhang Y."/>
        </authorList>
    </citation>
    <scope>NUCLEOTIDE SEQUENCE [LARGE SCALE GENOMIC DNA]</scope>
    <source>
        <strain evidence="2">cv. Niubang</strain>
    </source>
</reference>
<dbReference type="EMBL" id="CM042048">
    <property type="protein sequence ID" value="KAI3757960.1"/>
    <property type="molecule type" value="Genomic_DNA"/>
</dbReference>
<evidence type="ECO:0000313" key="1">
    <source>
        <dbReference type="EMBL" id="KAI3757960.1"/>
    </source>
</evidence>
<comment type="caution">
    <text evidence="1">The sequence shown here is derived from an EMBL/GenBank/DDBJ whole genome shotgun (WGS) entry which is preliminary data.</text>
</comment>
<accession>A0ACB9EGW3</accession>
<sequence length="164" mass="18973">MVSFSIFSYEEEERKGGAAMGKKKWCSNGDGKMAGKGVMLWGRELVINYNCKKIVRKLEKVVVGQNQSNSDNSIQHDDILREFSKALLCHVPVIRIRLFKNLHWIPQPPPLISLTLLLYRNSSTIFFIKLYKVRGLSKLHSRIKWKMMGQLFCLWICSGRVLEN</sequence>
<protein>
    <submittedName>
        <fullName evidence="1">Uncharacterized protein</fullName>
    </submittedName>
</protein>
<organism evidence="1 2">
    <name type="scientific">Arctium lappa</name>
    <name type="common">Greater burdock</name>
    <name type="synonym">Lappa major</name>
    <dbReference type="NCBI Taxonomy" id="4217"/>
    <lineage>
        <taxon>Eukaryota</taxon>
        <taxon>Viridiplantae</taxon>
        <taxon>Streptophyta</taxon>
        <taxon>Embryophyta</taxon>
        <taxon>Tracheophyta</taxon>
        <taxon>Spermatophyta</taxon>
        <taxon>Magnoliopsida</taxon>
        <taxon>eudicotyledons</taxon>
        <taxon>Gunneridae</taxon>
        <taxon>Pentapetalae</taxon>
        <taxon>asterids</taxon>
        <taxon>campanulids</taxon>
        <taxon>Asterales</taxon>
        <taxon>Asteraceae</taxon>
        <taxon>Carduoideae</taxon>
        <taxon>Cardueae</taxon>
        <taxon>Arctiinae</taxon>
        <taxon>Arctium</taxon>
    </lineage>
</organism>
<proteinExistence type="predicted"/>
<name>A0ACB9EGW3_ARCLA</name>
<keyword evidence="2" id="KW-1185">Reference proteome</keyword>
<evidence type="ECO:0000313" key="2">
    <source>
        <dbReference type="Proteomes" id="UP001055879"/>
    </source>
</evidence>
<dbReference type="Proteomes" id="UP001055879">
    <property type="component" value="Linkage Group LG02"/>
</dbReference>
<gene>
    <name evidence="1" type="ORF">L6452_05505</name>
</gene>